<dbReference type="SUPFAM" id="SSF161098">
    <property type="entry name" value="MetI-like"/>
    <property type="match status" value="1"/>
</dbReference>
<comment type="subcellular location">
    <subcellularLocation>
        <location evidence="1 8">Cell membrane</location>
        <topology evidence="1 8">Multi-pass membrane protein</topology>
    </subcellularLocation>
</comment>
<keyword evidence="5 8" id="KW-1133">Transmembrane helix</keyword>
<dbReference type="Pfam" id="PF19300">
    <property type="entry name" value="BPD_transp_1_N"/>
    <property type="match status" value="1"/>
</dbReference>
<dbReference type="InterPro" id="IPR045621">
    <property type="entry name" value="BPD_transp_1_N"/>
</dbReference>
<dbReference type="PANTHER" id="PTHR43163">
    <property type="entry name" value="DIPEPTIDE TRANSPORT SYSTEM PERMEASE PROTEIN DPPB-RELATED"/>
    <property type="match status" value="1"/>
</dbReference>
<organism evidence="10 11">
    <name type="scientific">Phytopseudomonas flavescens</name>
    <dbReference type="NCBI Taxonomy" id="29435"/>
    <lineage>
        <taxon>Bacteria</taxon>
        <taxon>Pseudomonadati</taxon>
        <taxon>Pseudomonadota</taxon>
        <taxon>Gammaproteobacteria</taxon>
        <taxon>Pseudomonadales</taxon>
        <taxon>Pseudomonadaceae</taxon>
        <taxon>Phytopseudomonas</taxon>
    </lineage>
</organism>
<dbReference type="EMBL" id="FNDG01000003">
    <property type="protein sequence ID" value="SDH22898.1"/>
    <property type="molecule type" value="Genomic_DNA"/>
</dbReference>
<feature type="transmembrane region" description="Helical" evidence="8">
    <location>
        <begin position="12"/>
        <end position="30"/>
    </location>
</feature>
<gene>
    <name evidence="10" type="ORF">SAMN05216588_103257</name>
</gene>
<keyword evidence="3" id="KW-1003">Cell membrane</keyword>
<name>A0A1G8APK2_9GAMM</name>
<feature type="transmembrane region" description="Helical" evidence="8">
    <location>
        <begin position="101"/>
        <end position="123"/>
    </location>
</feature>
<keyword evidence="6 8" id="KW-0472">Membrane</keyword>
<dbReference type="Gene3D" id="1.10.3720.10">
    <property type="entry name" value="MetI-like"/>
    <property type="match status" value="1"/>
</dbReference>
<dbReference type="PROSITE" id="PS50928">
    <property type="entry name" value="ABC_TM1"/>
    <property type="match status" value="1"/>
</dbReference>
<accession>A0A1G8APK2</accession>
<protein>
    <submittedName>
        <fullName evidence="10">Peptide/nickel transport system permease protein</fullName>
    </submittedName>
</protein>
<keyword evidence="2 8" id="KW-0813">Transport</keyword>
<feature type="transmembrane region" description="Helical" evidence="8">
    <location>
        <begin position="284"/>
        <end position="306"/>
    </location>
</feature>
<sequence>MTAYLLRRLGYAMPIMLGVAFLCFMLVHIAPGDPLVSILPADASADLQRQMMQLYGFDRPLPEQFAHWIWRVLHGDLGTSIATSRPVADEVFRAVGNTLSIALLASLIGFSLGSLFGFVAGYFRNSWADRLASLLSVIGVSVPNYWLGMVLVIVFSAQLMWLPATGAGPGGSSEWVWDWAHVQYLILPAVTMSFIPMGIVARTVRALVADTLAQEFIVGLRARGLGERQVLGHVIKNCAPTALAVVGLQLGYLLGGSILIETVFAWPGTGFLLNQAIFQRDLPLLQGSILVLALFFVLLNLLVDVLQTILDPRIERG</sequence>
<dbReference type="PANTHER" id="PTHR43163:SF6">
    <property type="entry name" value="DIPEPTIDE TRANSPORT SYSTEM PERMEASE PROTEIN DPPB-RELATED"/>
    <property type="match status" value="1"/>
</dbReference>
<evidence type="ECO:0000256" key="6">
    <source>
        <dbReference type="ARBA" id="ARBA00023136"/>
    </source>
</evidence>
<evidence type="ECO:0000256" key="4">
    <source>
        <dbReference type="ARBA" id="ARBA00022692"/>
    </source>
</evidence>
<dbReference type="InterPro" id="IPR035906">
    <property type="entry name" value="MetI-like_sf"/>
</dbReference>
<evidence type="ECO:0000256" key="7">
    <source>
        <dbReference type="ARBA" id="ARBA00024202"/>
    </source>
</evidence>
<evidence type="ECO:0000256" key="1">
    <source>
        <dbReference type="ARBA" id="ARBA00004651"/>
    </source>
</evidence>
<evidence type="ECO:0000313" key="10">
    <source>
        <dbReference type="EMBL" id="SDH22898.1"/>
    </source>
</evidence>
<feature type="transmembrane region" description="Helical" evidence="8">
    <location>
        <begin position="182"/>
        <end position="201"/>
    </location>
</feature>
<dbReference type="STRING" id="29435.SAMN05216588_103257"/>
<proteinExistence type="inferred from homology"/>
<evidence type="ECO:0000256" key="8">
    <source>
        <dbReference type="RuleBase" id="RU363032"/>
    </source>
</evidence>
<feature type="transmembrane region" description="Helical" evidence="8">
    <location>
        <begin position="242"/>
        <end position="264"/>
    </location>
</feature>
<dbReference type="Proteomes" id="UP000198606">
    <property type="component" value="Unassembled WGS sequence"/>
</dbReference>
<evidence type="ECO:0000313" key="11">
    <source>
        <dbReference type="Proteomes" id="UP000198606"/>
    </source>
</evidence>
<evidence type="ECO:0000256" key="2">
    <source>
        <dbReference type="ARBA" id="ARBA00022448"/>
    </source>
</evidence>
<dbReference type="InterPro" id="IPR000515">
    <property type="entry name" value="MetI-like"/>
</dbReference>
<dbReference type="AlphaFoldDB" id="A0A1G8APK2"/>
<evidence type="ECO:0000259" key="9">
    <source>
        <dbReference type="PROSITE" id="PS50928"/>
    </source>
</evidence>
<dbReference type="GO" id="GO:0005886">
    <property type="term" value="C:plasma membrane"/>
    <property type="evidence" value="ECO:0007669"/>
    <property type="project" value="UniProtKB-SubCell"/>
</dbReference>
<evidence type="ECO:0000256" key="3">
    <source>
        <dbReference type="ARBA" id="ARBA00022475"/>
    </source>
</evidence>
<dbReference type="GO" id="GO:0071916">
    <property type="term" value="F:dipeptide transmembrane transporter activity"/>
    <property type="evidence" value="ECO:0007669"/>
    <property type="project" value="TreeGrafter"/>
</dbReference>
<keyword evidence="4 8" id="KW-0812">Transmembrane</keyword>
<feature type="transmembrane region" description="Helical" evidence="8">
    <location>
        <begin position="144"/>
        <end position="162"/>
    </location>
</feature>
<comment type="similarity">
    <text evidence="7">Belongs to the binding-protein-dependent transport system permease family. OppBC subfamily.</text>
</comment>
<dbReference type="RefSeq" id="WP_084303743.1">
    <property type="nucleotide sequence ID" value="NZ_FNDG01000003.1"/>
</dbReference>
<reference evidence="10 11" key="1">
    <citation type="submission" date="2016-10" db="EMBL/GenBank/DDBJ databases">
        <authorList>
            <person name="de Groot N.N."/>
        </authorList>
    </citation>
    <scope>NUCLEOTIDE SEQUENCE [LARGE SCALE GENOMIC DNA]</scope>
    <source>
        <strain evidence="10 11">LMG 18387</strain>
    </source>
</reference>
<dbReference type="Pfam" id="PF00528">
    <property type="entry name" value="BPD_transp_1"/>
    <property type="match status" value="1"/>
</dbReference>
<evidence type="ECO:0000256" key="5">
    <source>
        <dbReference type="ARBA" id="ARBA00022989"/>
    </source>
</evidence>
<feature type="domain" description="ABC transmembrane type-1" evidence="9">
    <location>
        <begin position="95"/>
        <end position="307"/>
    </location>
</feature>